<evidence type="ECO:0000313" key="2">
    <source>
        <dbReference type="Proteomes" id="UP001281410"/>
    </source>
</evidence>
<dbReference type="AlphaFoldDB" id="A0AAE0EK63"/>
<protein>
    <submittedName>
        <fullName evidence="1">Uncharacterized protein</fullName>
    </submittedName>
</protein>
<evidence type="ECO:0000313" key="1">
    <source>
        <dbReference type="EMBL" id="KAK3230767.1"/>
    </source>
</evidence>
<name>A0AAE0EK63_9ROSI</name>
<sequence length="187" mass="22415">MERLDRGFCNKDWGRLFPQFVIQHLEFWGSDHRPLVLDVTDGQRQRATCRRFYFEECWIEDNDCTSIVNAAWKDSGYRDQSESVLSKIDRCGRMLSSWNIKKRRDHRQDLHNKKEALKQACQVNVPVSWKEIRSLETQLDEALVTEERYWSQRANVDWLKNGDRNTWFFHSKASTRKARNRINGLFD</sequence>
<proteinExistence type="predicted"/>
<dbReference type="SUPFAM" id="SSF56219">
    <property type="entry name" value="DNase I-like"/>
    <property type="match status" value="1"/>
</dbReference>
<comment type="caution">
    <text evidence="1">The sequence shown here is derived from an EMBL/GenBank/DDBJ whole genome shotgun (WGS) entry which is preliminary data.</text>
</comment>
<keyword evidence="2" id="KW-1185">Reference proteome</keyword>
<organism evidence="1 2">
    <name type="scientific">Dipteronia sinensis</name>
    <dbReference type="NCBI Taxonomy" id="43782"/>
    <lineage>
        <taxon>Eukaryota</taxon>
        <taxon>Viridiplantae</taxon>
        <taxon>Streptophyta</taxon>
        <taxon>Embryophyta</taxon>
        <taxon>Tracheophyta</taxon>
        <taxon>Spermatophyta</taxon>
        <taxon>Magnoliopsida</taxon>
        <taxon>eudicotyledons</taxon>
        <taxon>Gunneridae</taxon>
        <taxon>Pentapetalae</taxon>
        <taxon>rosids</taxon>
        <taxon>malvids</taxon>
        <taxon>Sapindales</taxon>
        <taxon>Sapindaceae</taxon>
        <taxon>Hippocastanoideae</taxon>
        <taxon>Acereae</taxon>
        <taxon>Dipteronia</taxon>
    </lineage>
</organism>
<dbReference type="Proteomes" id="UP001281410">
    <property type="component" value="Unassembled WGS sequence"/>
</dbReference>
<dbReference type="InterPro" id="IPR036691">
    <property type="entry name" value="Endo/exonu/phosph_ase_sf"/>
</dbReference>
<dbReference type="PANTHER" id="PTHR33710:SF71">
    <property type="entry name" value="ENDONUCLEASE_EXONUCLEASE_PHOSPHATASE DOMAIN-CONTAINING PROTEIN"/>
    <property type="match status" value="1"/>
</dbReference>
<dbReference type="PANTHER" id="PTHR33710">
    <property type="entry name" value="BNAC02G09200D PROTEIN"/>
    <property type="match status" value="1"/>
</dbReference>
<accession>A0AAE0EK63</accession>
<gene>
    <name evidence="1" type="ORF">Dsin_002648</name>
</gene>
<dbReference type="EMBL" id="JANJYJ010000001">
    <property type="protein sequence ID" value="KAK3230767.1"/>
    <property type="molecule type" value="Genomic_DNA"/>
</dbReference>
<reference evidence="1" key="1">
    <citation type="journal article" date="2023" name="Plant J.">
        <title>Genome sequences and population genomics provide insights into the demographic history, inbreeding, and mutation load of two 'living fossil' tree species of Dipteronia.</title>
        <authorList>
            <person name="Feng Y."/>
            <person name="Comes H.P."/>
            <person name="Chen J."/>
            <person name="Zhu S."/>
            <person name="Lu R."/>
            <person name="Zhang X."/>
            <person name="Li P."/>
            <person name="Qiu J."/>
            <person name="Olsen K.M."/>
            <person name="Qiu Y."/>
        </authorList>
    </citation>
    <scope>NUCLEOTIDE SEQUENCE</scope>
    <source>
        <strain evidence="1">NBL</strain>
    </source>
</reference>